<feature type="chain" id="PRO_5020973533" evidence="1">
    <location>
        <begin position="27"/>
        <end position="373"/>
    </location>
</feature>
<proteinExistence type="predicted"/>
<evidence type="ECO:0000256" key="1">
    <source>
        <dbReference type="SAM" id="SignalP"/>
    </source>
</evidence>
<sequence>MSLITFVLWRFLMCIIFLNNLKPVSSQNYVDKLFFPYKIKNMNYNTSRNGERLPVLRRSHRSASVLFKNKDAFENMPFAYKNLLINLRQKNDTLANQRLNNFRQFSVNFHNINKKSVNSVNIRETTSNTVTDQVLTKQSSSQIATLEINSSVTATTEILDSTTNCQTVTKAASTNATTLGPKKCEDTNKAFVLFPEGDACSTSTSTECTTIDVCPKFPSPTCRLKTTRKRKINTKQTTPKYRKTTIKKQKTTVKHLKTIAQHENERLKFHFTLPFGRTTAEDLFVISLDEMTTMRTICLTEKPYLGKLLNKTIYPTVIELLNGGDANNHAFSCNSTESPCSSTFEGQFRCPKCQNPINFWFVIQPNKVNELKN</sequence>
<dbReference type="EMBL" id="GHKJ01000430">
    <property type="protein sequence ID" value="MOY45460.1"/>
    <property type="molecule type" value="Transcribed_RNA"/>
</dbReference>
<feature type="signal peptide" evidence="1">
    <location>
        <begin position="1"/>
        <end position="26"/>
    </location>
</feature>
<organism evidence="2">
    <name type="scientific">Rhodnius prolixus</name>
    <name type="common">Triatomid bug</name>
    <dbReference type="NCBI Taxonomy" id="13249"/>
    <lineage>
        <taxon>Eukaryota</taxon>
        <taxon>Metazoa</taxon>
        <taxon>Ecdysozoa</taxon>
        <taxon>Arthropoda</taxon>
        <taxon>Hexapoda</taxon>
        <taxon>Insecta</taxon>
        <taxon>Pterygota</taxon>
        <taxon>Neoptera</taxon>
        <taxon>Paraneoptera</taxon>
        <taxon>Hemiptera</taxon>
        <taxon>Heteroptera</taxon>
        <taxon>Panheteroptera</taxon>
        <taxon>Cimicomorpha</taxon>
        <taxon>Reduviidae</taxon>
        <taxon>Triatominae</taxon>
        <taxon>Rhodnius</taxon>
    </lineage>
</organism>
<accession>A0A4P6DAV9</accession>
<evidence type="ECO:0000313" key="2">
    <source>
        <dbReference type="EMBL" id="MOY45460.1"/>
    </source>
</evidence>
<name>A0A4P6DAV9_RHOPR</name>
<protein>
    <submittedName>
        <fullName evidence="2">Uncharacterized protein</fullName>
    </submittedName>
</protein>
<keyword evidence="1" id="KW-0732">Signal</keyword>
<dbReference type="AlphaFoldDB" id="A0A4P6DAV9"/>
<reference evidence="2" key="1">
    <citation type="submission" date="2019-04" db="EMBL/GenBank/DDBJ databases">
        <title>Analysis of the testis transcriptome of the Chagas disease vector Rhodnius prolixus.</title>
        <authorList>
            <person name="Cesar J."/>
            <person name="Ribeiro J.M."/>
            <person name="Pereira M.H."/>
            <person name="Araujo R.N."/>
            <person name="Gontijo N.F."/>
            <person name="Pessoa G."/>
            <person name="Sant'Anna M.V."/>
            <person name="Sorgine M.H."/>
            <person name="Majerowicz D."/>
            <person name="Carvalho A.B."/>
            <person name="Braz G."/>
            <person name="Mesquita R."/>
            <person name="Lagerblad P.O."/>
            <person name="Koerich L.B."/>
        </authorList>
    </citation>
    <scope>NUCLEOTIDE SEQUENCE</scope>
</reference>